<evidence type="ECO:0000259" key="10">
    <source>
        <dbReference type="SMART" id="SM00387"/>
    </source>
</evidence>
<keyword evidence="9" id="KW-1133">Transmembrane helix</keyword>
<gene>
    <name evidence="11" type="ORF">E0485_06350</name>
</gene>
<evidence type="ECO:0000256" key="7">
    <source>
        <dbReference type="ARBA" id="ARBA00022840"/>
    </source>
</evidence>
<keyword evidence="5" id="KW-0547">Nucleotide-binding</keyword>
<comment type="caution">
    <text evidence="11">The sequence shown here is derived from an EMBL/GenBank/DDBJ whole genome shotgun (WGS) entry which is preliminary data.</text>
</comment>
<evidence type="ECO:0000256" key="2">
    <source>
        <dbReference type="ARBA" id="ARBA00012438"/>
    </source>
</evidence>
<keyword evidence="9" id="KW-0472">Membrane</keyword>
<dbReference type="Pfam" id="PF07730">
    <property type="entry name" value="HisKA_3"/>
    <property type="match status" value="1"/>
</dbReference>
<evidence type="ECO:0000256" key="3">
    <source>
        <dbReference type="ARBA" id="ARBA00022553"/>
    </source>
</evidence>
<dbReference type="Proteomes" id="UP000295418">
    <property type="component" value="Unassembled WGS sequence"/>
</dbReference>
<evidence type="ECO:0000256" key="1">
    <source>
        <dbReference type="ARBA" id="ARBA00000085"/>
    </source>
</evidence>
<dbReference type="SMART" id="SM00387">
    <property type="entry name" value="HATPase_c"/>
    <property type="match status" value="1"/>
</dbReference>
<feature type="transmembrane region" description="Helical" evidence="9">
    <location>
        <begin position="57"/>
        <end position="81"/>
    </location>
</feature>
<keyword evidence="9" id="KW-0812">Transmembrane</keyword>
<keyword evidence="4" id="KW-0808">Transferase</keyword>
<dbReference type="EC" id="2.7.13.3" evidence="2"/>
<dbReference type="Pfam" id="PF02518">
    <property type="entry name" value="HATPase_c"/>
    <property type="match status" value="1"/>
</dbReference>
<feature type="transmembrane region" description="Helical" evidence="9">
    <location>
        <begin position="119"/>
        <end position="139"/>
    </location>
</feature>
<dbReference type="AlphaFoldDB" id="A0A4R4EM71"/>
<name>A0A4R4EM71_9BACL</name>
<dbReference type="InterPro" id="IPR036890">
    <property type="entry name" value="HATPase_C_sf"/>
</dbReference>
<keyword evidence="12" id="KW-1185">Reference proteome</keyword>
<evidence type="ECO:0000256" key="8">
    <source>
        <dbReference type="ARBA" id="ARBA00023012"/>
    </source>
</evidence>
<dbReference type="PANTHER" id="PTHR24421">
    <property type="entry name" value="NITRATE/NITRITE SENSOR PROTEIN NARX-RELATED"/>
    <property type="match status" value="1"/>
</dbReference>
<dbReference type="GO" id="GO:0046983">
    <property type="term" value="F:protein dimerization activity"/>
    <property type="evidence" value="ECO:0007669"/>
    <property type="project" value="InterPro"/>
</dbReference>
<keyword evidence="7" id="KW-0067">ATP-binding</keyword>
<protein>
    <recommendedName>
        <fullName evidence="2">histidine kinase</fullName>
        <ecNumber evidence="2">2.7.13.3</ecNumber>
    </recommendedName>
</protein>
<keyword evidence="3" id="KW-0597">Phosphoprotein</keyword>
<dbReference type="GO" id="GO:0000155">
    <property type="term" value="F:phosphorelay sensor kinase activity"/>
    <property type="evidence" value="ECO:0007669"/>
    <property type="project" value="InterPro"/>
</dbReference>
<dbReference type="GO" id="GO:0005524">
    <property type="term" value="F:ATP binding"/>
    <property type="evidence" value="ECO:0007669"/>
    <property type="project" value="UniProtKB-KW"/>
</dbReference>
<keyword evidence="8" id="KW-0902">Two-component regulatory system</keyword>
<proteinExistence type="predicted"/>
<organism evidence="11 12">
    <name type="scientific">Paenibacillus albiflavus</name>
    <dbReference type="NCBI Taxonomy" id="2545760"/>
    <lineage>
        <taxon>Bacteria</taxon>
        <taxon>Bacillati</taxon>
        <taxon>Bacillota</taxon>
        <taxon>Bacilli</taxon>
        <taxon>Bacillales</taxon>
        <taxon>Paenibacillaceae</taxon>
        <taxon>Paenibacillus</taxon>
    </lineage>
</organism>
<dbReference type="InterPro" id="IPR050482">
    <property type="entry name" value="Sensor_HK_TwoCompSys"/>
</dbReference>
<dbReference type="GO" id="GO:0016020">
    <property type="term" value="C:membrane"/>
    <property type="evidence" value="ECO:0007669"/>
    <property type="project" value="InterPro"/>
</dbReference>
<dbReference type="EMBL" id="SKFG01000003">
    <property type="protein sequence ID" value="TCZ79475.1"/>
    <property type="molecule type" value="Genomic_DNA"/>
</dbReference>
<feature type="transmembrane region" description="Helical" evidence="9">
    <location>
        <begin position="29"/>
        <end position="45"/>
    </location>
</feature>
<feature type="transmembrane region" description="Helical" evidence="9">
    <location>
        <begin position="7"/>
        <end position="23"/>
    </location>
</feature>
<sequence length="377" mass="43404">MTSVFLWVRYSLILIPAICSMYIENYESNSWYILSILFLLSFVELRRNYRMLRDSNIAISMEIGLSTWIAISYEGILYWLIYSSVISGYQITIKRDQYLTSLLGIIGLNYVLYENASPISLIVTLNLSYGIMTILLYYIRKLTNEKLDSEQLNDELRLKHYQLDETQKQVVDFAKKVEYATQLEERNRISREIHDELGHKLIRLKLMMDAAVRILPIQADKGIELAQNVQAQLTESMELLRATVSKLNPGNHILRTYSLEKLVQDLRSEGRLNIDYSIEGMPYALYPSIEVVMHRNAQEAITNAVRHGNASQVSIRVSYEPDQITMQISNDGELPKDTTRRGLGLSGMEERVKLIGGELLINAQYPFTVTTILPSWQ</sequence>
<accession>A0A4R4EM71</accession>
<evidence type="ECO:0000313" key="11">
    <source>
        <dbReference type="EMBL" id="TCZ79475.1"/>
    </source>
</evidence>
<reference evidence="11 12" key="1">
    <citation type="submission" date="2019-03" db="EMBL/GenBank/DDBJ databases">
        <authorList>
            <person name="Kim M.K.M."/>
        </authorList>
    </citation>
    <scope>NUCLEOTIDE SEQUENCE [LARGE SCALE GENOMIC DNA]</scope>
    <source>
        <strain evidence="11 12">18JY21-1</strain>
    </source>
</reference>
<dbReference type="SUPFAM" id="SSF55874">
    <property type="entry name" value="ATPase domain of HSP90 chaperone/DNA topoisomerase II/histidine kinase"/>
    <property type="match status" value="1"/>
</dbReference>
<dbReference type="OrthoDB" id="199946at2"/>
<evidence type="ECO:0000256" key="9">
    <source>
        <dbReference type="SAM" id="Phobius"/>
    </source>
</evidence>
<feature type="domain" description="Histidine kinase/HSP90-like ATPase" evidence="10">
    <location>
        <begin position="288"/>
        <end position="377"/>
    </location>
</feature>
<dbReference type="Gene3D" id="3.30.565.10">
    <property type="entry name" value="Histidine kinase-like ATPase, C-terminal domain"/>
    <property type="match status" value="1"/>
</dbReference>
<dbReference type="InterPro" id="IPR011712">
    <property type="entry name" value="Sig_transdc_His_kin_sub3_dim/P"/>
</dbReference>
<dbReference type="PANTHER" id="PTHR24421:SF10">
    <property type="entry name" value="NITRATE_NITRITE SENSOR PROTEIN NARQ"/>
    <property type="match status" value="1"/>
</dbReference>
<comment type="catalytic activity">
    <reaction evidence="1">
        <text>ATP + protein L-histidine = ADP + protein N-phospho-L-histidine.</text>
        <dbReference type="EC" id="2.7.13.3"/>
    </reaction>
</comment>
<evidence type="ECO:0000313" key="12">
    <source>
        <dbReference type="Proteomes" id="UP000295418"/>
    </source>
</evidence>
<evidence type="ECO:0000256" key="5">
    <source>
        <dbReference type="ARBA" id="ARBA00022741"/>
    </source>
</evidence>
<dbReference type="InterPro" id="IPR003594">
    <property type="entry name" value="HATPase_dom"/>
</dbReference>
<dbReference type="Gene3D" id="1.20.5.1930">
    <property type="match status" value="1"/>
</dbReference>
<dbReference type="CDD" id="cd16917">
    <property type="entry name" value="HATPase_UhpB-NarQ-NarX-like"/>
    <property type="match status" value="1"/>
</dbReference>
<evidence type="ECO:0000256" key="6">
    <source>
        <dbReference type="ARBA" id="ARBA00022777"/>
    </source>
</evidence>
<dbReference type="RefSeq" id="WP_132417133.1">
    <property type="nucleotide sequence ID" value="NZ_SKFG01000003.1"/>
</dbReference>
<evidence type="ECO:0000256" key="4">
    <source>
        <dbReference type="ARBA" id="ARBA00022679"/>
    </source>
</evidence>
<keyword evidence="6 11" id="KW-0418">Kinase</keyword>